<feature type="region of interest" description="Disordered" evidence="1">
    <location>
        <begin position="1"/>
        <end position="44"/>
    </location>
</feature>
<dbReference type="STRING" id="1073090.A0A1L9SCK0"/>
<dbReference type="GO" id="GO:0006261">
    <property type="term" value="P:DNA-templated DNA replication"/>
    <property type="evidence" value="ECO:0007669"/>
    <property type="project" value="TreeGrafter"/>
</dbReference>
<dbReference type="VEuPathDB" id="FungiDB:ASPZODRAFT_168063"/>
<dbReference type="GO" id="GO:0000731">
    <property type="term" value="P:DNA synthesis involved in DNA repair"/>
    <property type="evidence" value="ECO:0007669"/>
    <property type="project" value="InterPro"/>
</dbReference>
<dbReference type="EMBL" id="KV878346">
    <property type="protein sequence ID" value="OJJ44945.1"/>
    <property type="molecule type" value="Genomic_DNA"/>
</dbReference>
<dbReference type="PANTHER" id="PTHR14303:SF0">
    <property type="entry name" value="DNA POLYMERASE DELTA SUBUNIT 4"/>
    <property type="match status" value="1"/>
</dbReference>
<dbReference type="Pfam" id="PF04081">
    <property type="entry name" value="DNA_pol_delta_4"/>
    <property type="match status" value="1"/>
</dbReference>
<evidence type="ECO:0008006" key="4">
    <source>
        <dbReference type="Google" id="ProtNLM"/>
    </source>
</evidence>
<accession>A0A1L9SCK0</accession>
<dbReference type="PANTHER" id="PTHR14303">
    <property type="entry name" value="DNA POLYMERASE DELTA SUBUNIT 4"/>
    <property type="match status" value="1"/>
</dbReference>
<evidence type="ECO:0000313" key="3">
    <source>
        <dbReference type="Proteomes" id="UP000184188"/>
    </source>
</evidence>
<keyword evidence="3" id="KW-1185">Reference proteome</keyword>
<dbReference type="AlphaFoldDB" id="A0A1L9SCK0"/>
<dbReference type="GO" id="GO:0043625">
    <property type="term" value="C:delta DNA polymerase complex"/>
    <property type="evidence" value="ECO:0007669"/>
    <property type="project" value="TreeGrafter"/>
</dbReference>
<sequence length="180" mass="20371">MPPSRRGGNASTRRPNQSTLSFGTRSRITKPTATPTQSLKAKNPVERAVVPDVVTPEPAQPHIAEVVVREQAKEEVSQPLSAEDERALKVSQRDLQRYWKGEEAKRRTPRVHQQDLSLEEKILRHFDLSSQYGPCIGIARLKRWRRASMLNLDPPIEVLAVLLKAETDVNQRAHVDELMS</sequence>
<dbReference type="GeneID" id="34613313"/>
<feature type="compositionally biased region" description="Polar residues" evidence="1">
    <location>
        <begin position="9"/>
        <end position="40"/>
    </location>
</feature>
<protein>
    <recommendedName>
        <fullName evidence="4">DNA polymerase delta subunit 4</fullName>
    </recommendedName>
</protein>
<gene>
    <name evidence="2" type="ORF">ASPZODRAFT_168063</name>
</gene>
<dbReference type="RefSeq" id="XP_022579455.1">
    <property type="nucleotide sequence ID" value="XM_022726849.1"/>
</dbReference>
<dbReference type="OrthoDB" id="337486at2759"/>
<evidence type="ECO:0000256" key="1">
    <source>
        <dbReference type="SAM" id="MobiDB-lite"/>
    </source>
</evidence>
<proteinExistence type="predicted"/>
<dbReference type="GO" id="GO:0003887">
    <property type="term" value="F:DNA-directed DNA polymerase activity"/>
    <property type="evidence" value="ECO:0007669"/>
    <property type="project" value="TreeGrafter"/>
</dbReference>
<organism evidence="2 3">
    <name type="scientific">Penicilliopsis zonata CBS 506.65</name>
    <dbReference type="NCBI Taxonomy" id="1073090"/>
    <lineage>
        <taxon>Eukaryota</taxon>
        <taxon>Fungi</taxon>
        <taxon>Dikarya</taxon>
        <taxon>Ascomycota</taxon>
        <taxon>Pezizomycotina</taxon>
        <taxon>Eurotiomycetes</taxon>
        <taxon>Eurotiomycetidae</taxon>
        <taxon>Eurotiales</taxon>
        <taxon>Aspergillaceae</taxon>
        <taxon>Penicilliopsis</taxon>
    </lineage>
</organism>
<evidence type="ECO:0000313" key="2">
    <source>
        <dbReference type="EMBL" id="OJJ44945.1"/>
    </source>
</evidence>
<reference evidence="3" key="1">
    <citation type="journal article" date="2017" name="Genome Biol.">
        <title>Comparative genomics reveals high biological diversity and specific adaptations in the industrially and medically important fungal genus Aspergillus.</title>
        <authorList>
            <person name="de Vries R.P."/>
            <person name="Riley R."/>
            <person name="Wiebenga A."/>
            <person name="Aguilar-Osorio G."/>
            <person name="Amillis S."/>
            <person name="Uchima C.A."/>
            <person name="Anderluh G."/>
            <person name="Asadollahi M."/>
            <person name="Askin M."/>
            <person name="Barry K."/>
            <person name="Battaglia E."/>
            <person name="Bayram O."/>
            <person name="Benocci T."/>
            <person name="Braus-Stromeyer S.A."/>
            <person name="Caldana C."/>
            <person name="Canovas D."/>
            <person name="Cerqueira G.C."/>
            <person name="Chen F."/>
            <person name="Chen W."/>
            <person name="Choi C."/>
            <person name="Clum A."/>
            <person name="Dos Santos R.A."/>
            <person name="Damasio A.R."/>
            <person name="Diallinas G."/>
            <person name="Emri T."/>
            <person name="Fekete E."/>
            <person name="Flipphi M."/>
            <person name="Freyberg S."/>
            <person name="Gallo A."/>
            <person name="Gournas C."/>
            <person name="Habgood R."/>
            <person name="Hainaut M."/>
            <person name="Harispe M.L."/>
            <person name="Henrissat B."/>
            <person name="Hilden K.S."/>
            <person name="Hope R."/>
            <person name="Hossain A."/>
            <person name="Karabika E."/>
            <person name="Karaffa L."/>
            <person name="Karanyi Z."/>
            <person name="Krasevec N."/>
            <person name="Kuo A."/>
            <person name="Kusch H."/>
            <person name="LaButti K."/>
            <person name="Lagendijk E.L."/>
            <person name="Lapidus A."/>
            <person name="Levasseur A."/>
            <person name="Lindquist E."/>
            <person name="Lipzen A."/>
            <person name="Logrieco A.F."/>
            <person name="MacCabe A."/>
            <person name="Maekelae M.R."/>
            <person name="Malavazi I."/>
            <person name="Melin P."/>
            <person name="Meyer V."/>
            <person name="Mielnichuk N."/>
            <person name="Miskei M."/>
            <person name="Molnar A.P."/>
            <person name="Mule G."/>
            <person name="Ngan C.Y."/>
            <person name="Orejas M."/>
            <person name="Orosz E."/>
            <person name="Ouedraogo J.P."/>
            <person name="Overkamp K.M."/>
            <person name="Park H.-S."/>
            <person name="Perrone G."/>
            <person name="Piumi F."/>
            <person name="Punt P.J."/>
            <person name="Ram A.F."/>
            <person name="Ramon A."/>
            <person name="Rauscher S."/>
            <person name="Record E."/>
            <person name="Riano-Pachon D.M."/>
            <person name="Robert V."/>
            <person name="Roehrig J."/>
            <person name="Ruller R."/>
            <person name="Salamov A."/>
            <person name="Salih N.S."/>
            <person name="Samson R.A."/>
            <person name="Sandor E."/>
            <person name="Sanguinetti M."/>
            <person name="Schuetze T."/>
            <person name="Sepcic K."/>
            <person name="Shelest E."/>
            <person name="Sherlock G."/>
            <person name="Sophianopoulou V."/>
            <person name="Squina F.M."/>
            <person name="Sun H."/>
            <person name="Susca A."/>
            <person name="Todd R.B."/>
            <person name="Tsang A."/>
            <person name="Unkles S.E."/>
            <person name="van de Wiele N."/>
            <person name="van Rossen-Uffink D."/>
            <person name="Oliveira J.V."/>
            <person name="Vesth T.C."/>
            <person name="Visser J."/>
            <person name="Yu J.-H."/>
            <person name="Zhou M."/>
            <person name="Andersen M.R."/>
            <person name="Archer D.B."/>
            <person name="Baker S.E."/>
            <person name="Benoit I."/>
            <person name="Brakhage A.A."/>
            <person name="Braus G.H."/>
            <person name="Fischer R."/>
            <person name="Frisvad J.C."/>
            <person name="Goldman G.H."/>
            <person name="Houbraken J."/>
            <person name="Oakley B."/>
            <person name="Pocsi I."/>
            <person name="Scazzocchio C."/>
            <person name="Seiboth B."/>
            <person name="vanKuyk P.A."/>
            <person name="Wortman J."/>
            <person name="Dyer P.S."/>
            <person name="Grigoriev I.V."/>
        </authorList>
    </citation>
    <scope>NUCLEOTIDE SEQUENCE [LARGE SCALE GENOMIC DNA]</scope>
    <source>
        <strain evidence="3">CBS 506.65</strain>
    </source>
</reference>
<dbReference type="InterPro" id="IPR007218">
    <property type="entry name" value="DNA_pol_delta_4"/>
</dbReference>
<dbReference type="Proteomes" id="UP000184188">
    <property type="component" value="Unassembled WGS sequence"/>
</dbReference>
<name>A0A1L9SCK0_9EURO</name>